<dbReference type="GO" id="GO:0043022">
    <property type="term" value="F:ribosome binding"/>
    <property type="evidence" value="ECO:0000318"/>
    <property type="project" value="GO_Central"/>
</dbReference>
<evidence type="ECO:0000256" key="1">
    <source>
        <dbReference type="ARBA" id="ARBA00000971"/>
    </source>
</evidence>
<evidence type="ECO:0000256" key="5">
    <source>
        <dbReference type="ARBA" id="ARBA00023186"/>
    </source>
</evidence>
<dbReference type="PANTHER" id="PTHR30560">
    <property type="entry name" value="TRIGGER FACTOR CHAPERONE AND PEPTIDYL-PROLYL CIS/TRANS ISOMERASE"/>
    <property type="match status" value="1"/>
</dbReference>
<reference evidence="10" key="1">
    <citation type="journal article" date="2021" name="Nat. Commun.">
        <title>Genomic analyses provide insights into spinach domestication and the genetic basis of agronomic traits.</title>
        <authorList>
            <person name="Cai X."/>
            <person name="Sun X."/>
            <person name="Xu C."/>
            <person name="Sun H."/>
            <person name="Wang X."/>
            <person name="Ge C."/>
            <person name="Zhang Z."/>
            <person name="Wang Q."/>
            <person name="Fei Z."/>
            <person name="Jiao C."/>
            <person name="Wang Q."/>
        </authorList>
    </citation>
    <scope>NUCLEOTIDE SEQUENCE [LARGE SCALE GENOMIC DNA]</scope>
    <source>
        <strain evidence="10">cv. Varoflay</strain>
    </source>
</reference>
<evidence type="ECO:0000256" key="6">
    <source>
        <dbReference type="ARBA" id="ARBA00023235"/>
    </source>
</evidence>
<evidence type="ECO:0000256" key="2">
    <source>
        <dbReference type="ARBA" id="ARBA00005464"/>
    </source>
</evidence>
<dbReference type="GO" id="GO:0043335">
    <property type="term" value="P:protein unfolding"/>
    <property type="evidence" value="ECO:0000318"/>
    <property type="project" value="GO_Central"/>
</dbReference>
<dbReference type="GO" id="GO:0051083">
    <property type="term" value="P:'de novo' cotranslational protein folding"/>
    <property type="evidence" value="ECO:0000318"/>
    <property type="project" value="GO_Central"/>
</dbReference>
<evidence type="ECO:0000313" key="11">
    <source>
        <dbReference type="RefSeq" id="XP_021838163.1"/>
    </source>
</evidence>
<dbReference type="GO" id="GO:0044183">
    <property type="term" value="F:protein folding chaperone"/>
    <property type="evidence" value="ECO:0000318"/>
    <property type="project" value="GO_Central"/>
</dbReference>
<dbReference type="EC" id="5.2.1.8" evidence="3"/>
<dbReference type="KEGG" id="soe:110777889"/>
<feature type="region of interest" description="Disordered" evidence="8">
    <location>
        <begin position="218"/>
        <end position="239"/>
    </location>
</feature>
<feature type="domain" description="Trigger factor ribosome-binding bacterial" evidence="9">
    <location>
        <begin position="92"/>
        <end position="225"/>
    </location>
</feature>
<reference evidence="11" key="2">
    <citation type="submission" date="2025-08" db="UniProtKB">
        <authorList>
            <consortium name="RefSeq"/>
        </authorList>
    </citation>
    <scope>IDENTIFICATION</scope>
    <source>
        <tissue evidence="11">Leaf</tissue>
    </source>
</reference>
<dbReference type="SUPFAM" id="SSF102735">
    <property type="entry name" value="Trigger factor ribosome-binding domain"/>
    <property type="match status" value="1"/>
</dbReference>
<name>A0A9R0JKZ5_SPIOL</name>
<proteinExistence type="inferred from homology"/>
<dbReference type="GO" id="GO:0003755">
    <property type="term" value="F:peptidyl-prolyl cis-trans isomerase activity"/>
    <property type="evidence" value="ECO:0000318"/>
    <property type="project" value="GO_Central"/>
</dbReference>
<organism evidence="10 11">
    <name type="scientific">Spinacia oleracea</name>
    <name type="common">Spinach</name>
    <dbReference type="NCBI Taxonomy" id="3562"/>
    <lineage>
        <taxon>Eukaryota</taxon>
        <taxon>Viridiplantae</taxon>
        <taxon>Streptophyta</taxon>
        <taxon>Embryophyta</taxon>
        <taxon>Tracheophyta</taxon>
        <taxon>Spermatophyta</taxon>
        <taxon>Magnoliopsida</taxon>
        <taxon>eudicotyledons</taxon>
        <taxon>Gunneridae</taxon>
        <taxon>Pentapetalae</taxon>
        <taxon>Caryophyllales</taxon>
        <taxon>Chenopodiaceae</taxon>
        <taxon>Chenopodioideae</taxon>
        <taxon>Anserineae</taxon>
        <taxon>Spinacia</taxon>
    </lineage>
</organism>
<dbReference type="Gene3D" id="3.30.70.1050">
    <property type="entry name" value="Trigger factor ribosome-binding domain"/>
    <property type="match status" value="1"/>
</dbReference>
<evidence type="ECO:0000259" key="9">
    <source>
        <dbReference type="Pfam" id="PF05697"/>
    </source>
</evidence>
<evidence type="ECO:0000256" key="4">
    <source>
        <dbReference type="ARBA" id="ARBA00023110"/>
    </source>
</evidence>
<comment type="similarity">
    <text evidence="2">Belongs to the FKBP-type PPIase family. Tig subfamily.</text>
</comment>
<keyword evidence="4" id="KW-0697">Rotamase</keyword>
<dbReference type="InterPro" id="IPR036611">
    <property type="entry name" value="Trigger_fac_ribosome-bd_sf"/>
</dbReference>
<dbReference type="FunFam" id="3.30.70.1050:FF:000004">
    <property type="entry name" value="Trigger factor"/>
    <property type="match status" value="1"/>
</dbReference>
<evidence type="ECO:0000256" key="8">
    <source>
        <dbReference type="SAM" id="MobiDB-lite"/>
    </source>
</evidence>
<keyword evidence="10" id="KW-1185">Reference proteome</keyword>
<protein>
    <recommendedName>
        <fullName evidence="3">peptidylprolyl isomerase</fullName>
        <ecNumber evidence="3">5.2.1.8</ecNumber>
    </recommendedName>
</protein>
<dbReference type="InterPro" id="IPR005215">
    <property type="entry name" value="Trig_fac"/>
</dbReference>
<dbReference type="GO" id="GO:0015031">
    <property type="term" value="P:protein transport"/>
    <property type="evidence" value="ECO:0007669"/>
    <property type="project" value="InterPro"/>
</dbReference>
<dbReference type="GeneID" id="110777889"/>
<keyword evidence="6" id="KW-0413">Isomerase</keyword>
<dbReference type="OrthoDB" id="1918792at2759"/>
<dbReference type="Pfam" id="PF05697">
    <property type="entry name" value="Trigger_N"/>
    <property type="match status" value="1"/>
</dbReference>
<dbReference type="InterPro" id="IPR008881">
    <property type="entry name" value="Trigger_fac_ribosome-bd_bac"/>
</dbReference>
<feature type="compositionally biased region" description="Acidic residues" evidence="8">
    <location>
        <begin position="221"/>
        <end position="239"/>
    </location>
</feature>
<dbReference type="AlphaFoldDB" id="A0A9R0JKZ5"/>
<dbReference type="PANTHER" id="PTHR30560:SF4">
    <property type="entry name" value="OS01G0894700 PROTEIN"/>
    <property type="match status" value="1"/>
</dbReference>
<comment type="catalytic activity">
    <reaction evidence="1">
        <text>[protein]-peptidylproline (omega=180) = [protein]-peptidylproline (omega=0)</text>
        <dbReference type="Rhea" id="RHEA:16237"/>
        <dbReference type="Rhea" id="RHEA-COMP:10747"/>
        <dbReference type="Rhea" id="RHEA-COMP:10748"/>
        <dbReference type="ChEBI" id="CHEBI:83833"/>
        <dbReference type="ChEBI" id="CHEBI:83834"/>
        <dbReference type="EC" id="5.2.1.8"/>
    </reaction>
</comment>
<dbReference type="Proteomes" id="UP000813463">
    <property type="component" value="Chromosome 1"/>
</dbReference>
<gene>
    <name evidence="11" type="primary">LOC110777889</name>
</gene>
<evidence type="ECO:0000313" key="10">
    <source>
        <dbReference type="Proteomes" id="UP000813463"/>
    </source>
</evidence>
<evidence type="ECO:0000256" key="3">
    <source>
        <dbReference type="ARBA" id="ARBA00013194"/>
    </source>
</evidence>
<keyword evidence="5" id="KW-0143">Chaperone</keyword>
<sequence length="239" mass="26061">MASMTASICPSTTIHPLRNSIFNVASCNTAPGRRCLTFCSLQQESSKRLSSVHQLKGRDQINILKPISAVGSGMEASMTDSKGTILTFKGVEVTVESEDAEKIKLRVDLTGEDTQKAFDVVLLHLGRSAPPIPGFRREKGGKTAKVPKSLLLDIIGKNRVTNFVIQEIVTSAVAGYVEEEKITVKDDKIKTTQTEDELKQSFLPGNAFGFNVEIELVNEQPDTDTDTETETETPSEAET</sequence>
<comment type="function">
    <text evidence="7">Involved in protein export. Acts as a chaperone by maintaining the newly synthesized protein in an open conformation. Functions as a peptidyl-prolyl cis-trans isomerase.</text>
</comment>
<evidence type="ECO:0000256" key="7">
    <source>
        <dbReference type="ARBA" id="ARBA00024849"/>
    </source>
</evidence>
<dbReference type="RefSeq" id="XP_021838163.1">
    <property type="nucleotide sequence ID" value="XM_021982471.2"/>
</dbReference>
<accession>A0A9R0JKZ5</accession>